<name>A0A5E4Q8M1_9NEOP</name>
<organism evidence="1 2">
    <name type="scientific">Leptidea sinapis</name>
    <dbReference type="NCBI Taxonomy" id="189913"/>
    <lineage>
        <taxon>Eukaryota</taxon>
        <taxon>Metazoa</taxon>
        <taxon>Ecdysozoa</taxon>
        <taxon>Arthropoda</taxon>
        <taxon>Hexapoda</taxon>
        <taxon>Insecta</taxon>
        <taxon>Pterygota</taxon>
        <taxon>Neoptera</taxon>
        <taxon>Endopterygota</taxon>
        <taxon>Lepidoptera</taxon>
        <taxon>Glossata</taxon>
        <taxon>Ditrysia</taxon>
        <taxon>Papilionoidea</taxon>
        <taxon>Pieridae</taxon>
        <taxon>Dismorphiinae</taxon>
        <taxon>Leptidea</taxon>
    </lineage>
</organism>
<sequence length="107" mass="12139">MKKKLLTPVLQNETHKSTHPRSIVVNFSSQRIRDTLIAACIRFNKVNSKQKLHSGHLGSLCPAFVAEHLSPTNKIASNSVPSFSPPSIYPEWVALKMYKIYKFIQFT</sequence>
<dbReference type="Proteomes" id="UP000324832">
    <property type="component" value="Unassembled WGS sequence"/>
</dbReference>
<evidence type="ECO:0000313" key="1">
    <source>
        <dbReference type="EMBL" id="VVC94636.1"/>
    </source>
</evidence>
<proteinExistence type="predicted"/>
<keyword evidence="2" id="KW-1185">Reference proteome</keyword>
<reference evidence="1 2" key="1">
    <citation type="submission" date="2017-07" db="EMBL/GenBank/DDBJ databases">
        <authorList>
            <person name="Talla V."/>
            <person name="Backstrom N."/>
        </authorList>
    </citation>
    <scope>NUCLEOTIDE SEQUENCE [LARGE SCALE GENOMIC DNA]</scope>
</reference>
<dbReference type="EMBL" id="FZQP02002081">
    <property type="protein sequence ID" value="VVC94636.1"/>
    <property type="molecule type" value="Genomic_DNA"/>
</dbReference>
<protein>
    <submittedName>
        <fullName evidence="1">Uncharacterized protein</fullName>
    </submittedName>
</protein>
<accession>A0A5E4Q8M1</accession>
<evidence type="ECO:0000313" key="2">
    <source>
        <dbReference type="Proteomes" id="UP000324832"/>
    </source>
</evidence>
<dbReference type="AlphaFoldDB" id="A0A5E4Q8M1"/>
<gene>
    <name evidence="1" type="ORF">LSINAPIS_LOCUS6541</name>
</gene>